<dbReference type="InterPro" id="IPR013126">
    <property type="entry name" value="Hsp_70_fam"/>
</dbReference>
<dbReference type="GO" id="GO:0005524">
    <property type="term" value="F:ATP binding"/>
    <property type="evidence" value="ECO:0007669"/>
    <property type="project" value="UniProtKB-KW"/>
</dbReference>
<evidence type="ECO:0000313" key="4">
    <source>
        <dbReference type="EMBL" id="KAK2968990.1"/>
    </source>
</evidence>
<organism evidence="4 5">
    <name type="scientific">Escallonia rubra</name>
    <dbReference type="NCBI Taxonomy" id="112253"/>
    <lineage>
        <taxon>Eukaryota</taxon>
        <taxon>Viridiplantae</taxon>
        <taxon>Streptophyta</taxon>
        <taxon>Embryophyta</taxon>
        <taxon>Tracheophyta</taxon>
        <taxon>Spermatophyta</taxon>
        <taxon>Magnoliopsida</taxon>
        <taxon>eudicotyledons</taxon>
        <taxon>Gunneridae</taxon>
        <taxon>Pentapetalae</taxon>
        <taxon>asterids</taxon>
        <taxon>campanulids</taxon>
        <taxon>Escalloniales</taxon>
        <taxon>Escalloniaceae</taxon>
        <taxon>Escallonia</taxon>
    </lineage>
</organism>
<proteinExistence type="inferred from homology"/>
<dbReference type="InterPro" id="IPR043129">
    <property type="entry name" value="ATPase_NBD"/>
</dbReference>
<dbReference type="InterPro" id="IPR018181">
    <property type="entry name" value="Heat_shock_70_CS"/>
</dbReference>
<dbReference type="PROSITE" id="PS00297">
    <property type="entry name" value="HSP70_1"/>
    <property type="match status" value="1"/>
</dbReference>
<keyword evidence="3" id="KW-0067">ATP-binding</keyword>
<reference evidence="4" key="1">
    <citation type="submission" date="2022-12" db="EMBL/GenBank/DDBJ databases">
        <title>Draft genome assemblies for two species of Escallonia (Escalloniales).</title>
        <authorList>
            <person name="Chanderbali A."/>
            <person name="Dervinis C."/>
            <person name="Anghel I."/>
            <person name="Soltis D."/>
            <person name="Soltis P."/>
            <person name="Zapata F."/>
        </authorList>
    </citation>
    <scope>NUCLEOTIDE SEQUENCE</scope>
    <source>
        <strain evidence="4">UCBG92.1500</strain>
        <tissue evidence="4">Leaf</tissue>
    </source>
</reference>
<dbReference type="EMBL" id="JAVXUO010002861">
    <property type="protein sequence ID" value="KAK2968990.1"/>
    <property type="molecule type" value="Genomic_DNA"/>
</dbReference>
<evidence type="ECO:0008006" key="6">
    <source>
        <dbReference type="Google" id="ProtNLM"/>
    </source>
</evidence>
<accession>A0AA88QTD2</accession>
<dbReference type="FunFam" id="3.30.420.40:FF:000028">
    <property type="entry name" value="heat shock 70 kDa protein-like"/>
    <property type="match status" value="1"/>
</dbReference>
<keyword evidence="5" id="KW-1185">Reference proteome</keyword>
<evidence type="ECO:0000256" key="1">
    <source>
        <dbReference type="ARBA" id="ARBA00007381"/>
    </source>
</evidence>
<keyword evidence="2" id="KW-0547">Nucleotide-binding</keyword>
<gene>
    <name evidence="4" type="ORF">RJ640_002255</name>
</gene>
<dbReference type="Proteomes" id="UP001187471">
    <property type="component" value="Unassembled WGS sequence"/>
</dbReference>
<comment type="caution">
    <text evidence="4">The sequence shown here is derived from an EMBL/GenBank/DDBJ whole genome shotgun (WGS) entry which is preliminary data.</text>
</comment>
<evidence type="ECO:0000313" key="5">
    <source>
        <dbReference type="Proteomes" id="UP001187471"/>
    </source>
</evidence>
<name>A0AA88QTD2_9ASTE</name>
<dbReference type="SUPFAM" id="SSF53067">
    <property type="entry name" value="Actin-like ATPase domain"/>
    <property type="match status" value="1"/>
</dbReference>
<dbReference type="GO" id="GO:0140662">
    <property type="term" value="F:ATP-dependent protein folding chaperone"/>
    <property type="evidence" value="ECO:0007669"/>
    <property type="project" value="InterPro"/>
</dbReference>
<comment type="similarity">
    <text evidence="1">Belongs to the heat shock protein 70 family.</text>
</comment>
<dbReference type="Gene3D" id="3.30.420.40">
    <property type="match status" value="1"/>
</dbReference>
<dbReference type="PRINTS" id="PR00301">
    <property type="entry name" value="HEATSHOCK70"/>
</dbReference>
<protein>
    <recommendedName>
        <fullName evidence="6">Heat shock protein 70</fullName>
    </recommendedName>
</protein>
<evidence type="ECO:0000256" key="3">
    <source>
        <dbReference type="ARBA" id="ARBA00022840"/>
    </source>
</evidence>
<dbReference type="AlphaFoldDB" id="A0AA88QTD2"/>
<evidence type="ECO:0000256" key="2">
    <source>
        <dbReference type="ARBA" id="ARBA00022741"/>
    </source>
</evidence>
<dbReference type="Pfam" id="PF00012">
    <property type="entry name" value="HSP70"/>
    <property type="match status" value="1"/>
</dbReference>
<sequence>MVAEKVVGIDLGTTNSAVEAMEGGKPVIITNAKGQRTTPSVVAWTKNGDWLDAERKLLIHGVTAGRGCPGVSNLLFVADSLLFCNAVAKELCAIIDILQVYEAA</sequence>